<gene>
    <name evidence="1" type="ORF">BDN72DRAFT_266644</name>
</gene>
<dbReference type="EMBL" id="ML208280">
    <property type="protein sequence ID" value="TFK72897.1"/>
    <property type="molecule type" value="Genomic_DNA"/>
</dbReference>
<dbReference type="Proteomes" id="UP000308600">
    <property type="component" value="Unassembled WGS sequence"/>
</dbReference>
<protein>
    <submittedName>
        <fullName evidence="1">Uncharacterized protein</fullName>
    </submittedName>
</protein>
<sequence>MTHRRKSVDSSSSSDSDSDYKEGHHGHKDKKDKKHKKDKASDKQHGEVHGGQVHSGYHHDGGSSSAHTSILGGGFPTPHSGHSPTPFPGSGSEKVSFPGATHFGEHGLGGNAAIHESSRDHIGGSTPLAPPPPYQPRAPPPSGYRIPLNYNSTFPSLKELGPPACYEPDGVTPLYLGSALMDRSVHPCKIGAHLNGAQVAYAGSETGHSGRYDLLPFVPEQMEWVRTSHGQIPQGRRPIEGGYEEGGQKLYHALVSVNGIRVPGKTGEHLKGANAGFGGNEYVVQENYDILCWRQ</sequence>
<name>A0ACD3B5E7_9AGAR</name>
<keyword evidence="2" id="KW-1185">Reference proteome</keyword>
<accession>A0ACD3B5E7</accession>
<reference evidence="1 2" key="1">
    <citation type="journal article" date="2019" name="Nat. Ecol. Evol.">
        <title>Megaphylogeny resolves global patterns of mushroom evolution.</title>
        <authorList>
            <person name="Varga T."/>
            <person name="Krizsan K."/>
            <person name="Foldi C."/>
            <person name="Dima B."/>
            <person name="Sanchez-Garcia M."/>
            <person name="Sanchez-Ramirez S."/>
            <person name="Szollosi G.J."/>
            <person name="Szarkandi J.G."/>
            <person name="Papp V."/>
            <person name="Albert L."/>
            <person name="Andreopoulos W."/>
            <person name="Angelini C."/>
            <person name="Antonin V."/>
            <person name="Barry K.W."/>
            <person name="Bougher N.L."/>
            <person name="Buchanan P."/>
            <person name="Buyck B."/>
            <person name="Bense V."/>
            <person name="Catcheside P."/>
            <person name="Chovatia M."/>
            <person name="Cooper J."/>
            <person name="Damon W."/>
            <person name="Desjardin D."/>
            <person name="Finy P."/>
            <person name="Geml J."/>
            <person name="Haridas S."/>
            <person name="Hughes K."/>
            <person name="Justo A."/>
            <person name="Karasinski D."/>
            <person name="Kautmanova I."/>
            <person name="Kiss B."/>
            <person name="Kocsube S."/>
            <person name="Kotiranta H."/>
            <person name="LaButti K.M."/>
            <person name="Lechner B.E."/>
            <person name="Liimatainen K."/>
            <person name="Lipzen A."/>
            <person name="Lukacs Z."/>
            <person name="Mihaltcheva S."/>
            <person name="Morgado L.N."/>
            <person name="Niskanen T."/>
            <person name="Noordeloos M.E."/>
            <person name="Ohm R.A."/>
            <person name="Ortiz-Santana B."/>
            <person name="Ovrebo C."/>
            <person name="Racz N."/>
            <person name="Riley R."/>
            <person name="Savchenko A."/>
            <person name="Shiryaev A."/>
            <person name="Soop K."/>
            <person name="Spirin V."/>
            <person name="Szebenyi C."/>
            <person name="Tomsovsky M."/>
            <person name="Tulloss R.E."/>
            <person name="Uehling J."/>
            <person name="Grigoriev I.V."/>
            <person name="Vagvolgyi C."/>
            <person name="Papp T."/>
            <person name="Martin F.M."/>
            <person name="Miettinen O."/>
            <person name="Hibbett D.S."/>
            <person name="Nagy L.G."/>
        </authorList>
    </citation>
    <scope>NUCLEOTIDE SEQUENCE [LARGE SCALE GENOMIC DNA]</scope>
    <source>
        <strain evidence="1 2">NL-1719</strain>
    </source>
</reference>
<evidence type="ECO:0000313" key="2">
    <source>
        <dbReference type="Proteomes" id="UP000308600"/>
    </source>
</evidence>
<proteinExistence type="predicted"/>
<organism evidence="1 2">
    <name type="scientific">Pluteus cervinus</name>
    <dbReference type="NCBI Taxonomy" id="181527"/>
    <lineage>
        <taxon>Eukaryota</taxon>
        <taxon>Fungi</taxon>
        <taxon>Dikarya</taxon>
        <taxon>Basidiomycota</taxon>
        <taxon>Agaricomycotina</taxon>
        <taxon>Agaricomycetes</taxon>
        <taxon>Agaricomycetidae</taxon>
        <taxon>Agaricales</taxon>
        <taxon>Pluteineae</taxon>
        <taxon>Pluteaceae</taxon>
        <taxon>Pluteus</taxon>
    </lineage>
</organism>
<evidence type="ECO:0000313" key="1">
    <source>
        <dbReference type="EMBL" id="TFK72897.1"/>
    </source>
</evidence>